<dbReference type="InterPro" id="IPR008638">
    <property type="entry name" value="FhaB/CdiA-like_TPS"/>
</dbReference>
<dbReference type="Gene3D" id="2.160.20.10">
    <property type="entry name" value="Single-stranded right-handed beta-helix, Pectin lyase-like"/>
    <property type="match status" value="1"/>
</dbReference>
<gene>
    <name evidence="4" type="ORF">AZOBR_p310272</name>
</gene>
<feature type="domain" description="Filamentous haemagglutinin FhaB/tRNA nuclease CdiA-like TPS" evidence="3">
    <location>
        <begin position="25"/>
        <end position="139"/>
    </location>
</feature>
<evidence type="ECO:0000259" key="3">
    <source>
        <dbReference type="SMART" id="SM00912"/>
    </source>
</evidence>
<geneLocation type="plasmid" evidence="4 5">
    <name>AZOBR_p3</name>
</geneLocation>
<dbReference type="KEGG" id="abs:AZOBR_p310272"/>
<feature type="chain" id="PRO_5040113592" description="Filamentous haemagglutinin FhaB/tRNA nuclease CdiA-like TPS domain-containing protein" evidence="2">
    <location>
        <begin position="23"/>
        <end position="713"/>
    </location>
</feature>
<dbReference type="NCBIfam" id="TIGR01901">
    <property type="entry name" value="adhes_NPXG"/>
    <property type="match status" value="1"/>
</dbReference>
<evidence type="ECO:0000256" key="1">
    <source>
        <dbReference type="SAM" id="MobiDB-lite"/>
    </source>
</evidence>
<keyword evidence="4" id="KW-0614">Plasmid</keyword>
<feature type="region of interest" description="Disordered" evidence="1">
    <location>
        <begin position="690"/>
        <end position="713"/>
    </location>
</feature>
<dbReference type="SUPFAM" id="SSF51126">
    <property type="entry name" value="Pectin lyase-like"/>
    <property type="match status" value="1"/>
</dbReference>
<keyword evidence="2" id="KW-0732">Signal</keyword>
<dbReference type="RefSeq" id="WP_014199050.1">
    <property type="nucleotide sequence ID" value="NC_016595.1"/>
</dbReference>
<evidence type="ECO:0000256" key="2">
    <source>
        <dbReference type="SAM" id="SignalP"/>
    </source>
</evidence>
<dbReference type="Pfam" id="PF05860">
    <property type="entry name" value="TPS"/>
    <property type="match status" value="1"/>
</dbReference>
<dbReference type="EMBL" id="HE577330">
    <property type="protein sequence ID" value="CCD02530.1"/>
    <property type="molecule type" value="Genomic_DNA"/>
</dbReference>
<sequence>MTRLTVTIVFFSFAVIAHHACADVVTDGTMGPLRTLSGSTMIIPESLGTRAGPNLFHSFEKFEVRADQAARFRGGEDVQRVITRVTGKEPTRIYGNLSSDIKSADLYMINPNGIVVGPTAAINVSGAFHAATAGSIAFPDGKSFAANGAAGGALSIAAPESFGFVGDSSAIRIIRGSVTAQRNISLIAPLLDLDGAAVRSQNGQVAMVAPADRATVRLEAGAPSRPTPSGSLSIARGSQVSAERGAIRLEGGSVSVDGSTVEVASDNIGPSGGITVVASDLALSAAASYVGQLSSLAKGKAAGGPIRVTADTLTMTGGRIAAETIGSGTSGEVAVDVAGALRMSAATISGSSALGAAGAGGTVAVTAGSIHLDQRSGIGSVALGAGRGGSVSVTARDSLTIVGSAPDGAPLGTQSGVFALSRATASGDGGNIVVRARDLQVSDFGQIAGGSFGTGAGGSVDVVAGSVRLSHGGTIGASAGENAVRGGSVSIRADRLWLHDGAEVTVRSRSAGVAGDLMLSSTGPLTVDRSTINASADRSNGGNVLIEVGGLFRLVGGRVSAAAGGLGGGGNIIVSGRSVVFDDSRVVATAVGGDGGAIRVASQTYHASPDSLVSASSAFGFDGTVRLETPLFGRFAPAGNTSSVQAIPPAPTLTACDQGGRTEEALAHAALTFDRPPGHLATAFPVPGERLLTPGSPSGGRSCGIAEKQKKGH</sequence>
<proteinExistence type="predicted"/>
<keyword evidence="5" id="KW-1185">Reference proteome</keyword>
<evidence type="ECO:0000313" key="5">
    <source>
        <dbReference type="Proteomes" id="UP000007319"/>
    </source>
</evidence>
<dbReference type="InterPro" id="IPR012334">
    <property type="entry name" value="Pectin_lyas_fold"/>
</dbReference>
<evidence type="ECO:0000313" key="4">
    <source>
        <dbReference type="EMBL" id="CCD02530.1"/>
    </source>
</evidence>
<name>A0A9P1NR55_9PROT</name>
<dbReference type="SMART" id="SM00912">
    <property type="entry name" value="Haemagg_act"/>
    <property type="match status" value="1"/>
</dbReference>
<feature type="signal peptide" evidence="2">
    <location>
        <begin position="1"/>
        <end position="22"/>
    </location>
</feature>
<dbReference type="AlphaFoldDB" id="A0A9P1NR55"/>
<accession>A0A9P1NR55</accession>
<reference evidence="4 5" key="1">
    <citation type="journal article" date="2011" name="PLoS Genet.">
        <title>Azospirillum genomes reveal transition of bacteria from aquatic to terrestrial environments.</title>
        <authorList>
            <person name="Wisniewski-Dye F."/>
            <person name="Borziak K."/>
            <person name="Khalsa-Moyers G."/>
            <person name="Alexandre G."/>
            <person name="Sukharnikov L.O."/>
            <person name="Wuichet K."/>
            <person name="Hurst G.B."/>
            <person name="McDonald W.H."/>
            <person name="Robertson J.S."/>
            <person name="Barbe V."/>
            <person name="Calteau A."/>
            <person name="Rouy Z."/>
            <person name="Mangenot S."/>
            <person name="Prigent-Combaret C."/>
            <person name="Normand P."/>
            <person name="Boyer M."/>
            <person name="Siguier P."/>
            <person name="Dessaux Y."/>
            <person name="Elmerich C."/>
            <person name="Condemine G."/>
            <person name="Krishnen G."/>
            <person name="Kennedy I."/>
            <person name="Paterson A.H."/>
            <person name="Gonzalez V."/>
            <person name="Mavingui P."/>
            <person name="Zhulin I.B."/>
        </authorList>
    </citation>
    <scope>NUCLEOTIDE SEQUENCE [LARGE SCALE GENOMIC DNA]</scope>
    <source>
        <strain evidence="4 5">Sp245</strain>
    </source>
</reference>
<dbReference type="InterPro" id="IPR011050">
    <property type="entry name" value="Pectin_lyase_fold/virulence"/>
</dbReference>
<protein>
    <recommendedName>
        <fullName evidence="3">Filamentous haemagglutinin FhaB/tRNA nuclease CdiA-like TPS domain-containing protein</fullName>
    </recommendedName>
</protein>
<dbReference type="Proteomes" id="UP000007319">
    <property type="component" value="Plasmid AZOBR_p3"/>
</dbReference>
<organism evidence="4 5">
    <name type="scientific">Azospirillum baldaniorum</name>
    <dbReference type="NCBI Taxonomy" id="1064539"/>
    <lineage>
        <taxon>Bacteria</taxon>
        <taxon>Pseudomonadati</taxon>
        <taxon>Pseudomonadota</taxon>
        <taxon>Alphaproteobacteria</taxon>
        <taxon>Rhodospirillales</taxon>
        <taxon>Azospirillaceae</taxon>
        <taxon>Azospirillum</taxon>
    </lineage>
</organism>